<sequence>MPPACIRAVPQAPGNRLLFTHEFPLACPRSPRDLPARFDGSEVPTGPWWLLSAELTPRLMRGARDSMCHHAASYTVPEENPSRLTAAPTPPENSSAQ</sequence>
<evidence type="ECO:0000313" key="2">
    <source>
        <dbReference type="Proteomes" id="UP001153331"/>
    </source>
</evidence>
<keyword evidence="2" id="KW-1185">Reference proteome</keyword>
<protein>
    <submittedName>
        <fullName evidence="1">Uncharacterized protein</fullName>
    </submittedName>
</protein>
<accession>A0ACC2HWY9</accession>
<dbReference type="Proteomes" id="UP001153331">
    <property type="component" value="Unassembled WGS sequence"/>
</dbReference>
<dbReference type="EMBL" id="JAPHNI010000896">
    <property type="protein sequence ID" value="KAJ8107592.1"/>
    <property type="molecule type" value="Genomic_DNA"/>
</dbReference>
<proteinExistence type="predicted"/>
<evidence type="ECO:0000313" key="1">
    <source>
        <dbReference type="EMBL" id="KAJ8107592.1"/>
    </source>
</evidence>
<comment type="caution">
    <text evidence="1">The sequence shown here is derived from an EMBL/GenBank/DDBJ whole genome shotgun (WGS) entry which is preliminary data.</text>
</comment>
<name>A0ACC2HWY9_9PLEO</name>
<gene>
    <name evidence="1" type="ORF">OPT61_g8758</name>
</gene>
<reference evidence="1" key="1">
    <citation type="submission" date="2022-11" db="EMBL/GenBank/DDBJ databases">
        <title>Genome Sequence of Boeremia exigua.</title>
        <authorList>
            <person name="Buettner E."/>
        </authorList>
    </citation>
    <scope>NUCLEOTIDE SEQUENCE</scope>
    <source>
        <strain evidence="1">CU02</strain>
    </source>
</reference>
<organism evidence="1 2">
    <name type="scientific">Boeremia exigua</name>
    <dbReference type="NCBI Taxonomy" id="749465"/>
    <lineage>
        <taxon>Eukaryota</taxon>
        <taxon>Fungi</taxon>
        <taxon>Dikarya</taxon>
        <taxon>Ascomycota</taxon>
        <taxon>Pezizomycotina</taxon>
        <taxon>Dothideomycetes</taxon>
        <taxon>Pleosporomycetidae</taxon>
        <taxon>Pleosporales</taxon>
        <taxon>Pleosporineae</taxon>
        <taxon>Didymellaceae</taxon>
        <taxon>Boeremia</taxon>
    </lineage>
</organism>